<dbReference type="PATRIC" id="fig|28229.4.peg.785"/>
<dbReference type="RefSeq" id="WP_150113704.1">
    <property type="nucleotide sequence ID" value="NZ_JQED01000005.1"/>
</dbReference>
<dbReference type="AlphaFoldDB" id="A0A099KV06"/>
<name>A0A099KV06_COLPS</name>
<evidence type="ECO:0000313" key="1">
    <source>
        <dbReference type="EMBL" id="KGJ94584.1"/>
    </source>
</evidence>
<dbReference type="EMBL" id="JQED01000005">
    <property type="protein sequence ID" value="KGJ94584.1"/>
    <property type="molecule type" value="Genomic_DNA"/>
</dbReference>
<dbReference type="OrthoDB" id="9908253at2"/>
<protein>
    <recommendedName>
        <fullName evidence="3">Peptidase U49</fullName>
    </recommendedName>
</protein>
<reference evidence="1 2" key="1">
    <citation type="submission" date="2014-08" db="EMBL/GenBank/DDBJ databases">
        <title>Genomic and Phenotypic Diversity of Colwellia psychrerythraea strains from Disparate Marine Basins.</title>
        <authorList>
            <person name="Techtmann S.M."/>
            <person name="Stelling S.C."/>
            <person name="Utturkar S.M."/>
            <person name="Alshibli N."/>
            <person name="Harris A."/>
            <person name="Brown S.D."/>
            <person name="Hazen T.C."/>
        </authorList>
    </citation>
    <scope>NUCLEOTIDE SEQUENCE [LARGE SCALE GENOMIC DNA]</scope>
    <source>
        <strain evidence="1 2">ND2E</strain>
    </source>
</reference>
<proteinExistence type="predicted"/>
<organism evidence="1 2">
    <name type="scientific">Colwellia psychrerythraea</name>
    <name type="common">Vibrio psychroerythus</name>
    <dbReference type="NCBI Taxonomy" id="28229"/>
    <lineage>
        <taxon>Bacteria</taxon>
        <taxon>Pseudomonadati</taxon>
        <taxon>Pseudomonadota</taxon>
        <taxon>Gammaproteobacteria</taxon>
        <taxon>Alteromonadales</taxon>
        <taxon>Colwelliaceae</taxon>
        <taxon>Colwellia</taxon>
    </lineage>
</organism>
<dbReference type="Proteomes" id="UP000029843">
    <property type="component" value="Unassembled WGS sequence"/>
</dbReference>
<evidence type="ECO:0008006" key="3">
    <source>
        <dbReference type="Google" id="ProtNLM"/>
    </source>
</evidence>
<comment type="caution">
    <text evidence="1">The sequence shown here is derived from an EMBL/GenBank/DDBJ whole genome shotgun (WGS) entry which is preliminary data.</text>
</comment>
<accession>A0A099KV06</accession>
<gene>
    <name evidence="1" type="ORF">ND2E_1773</name>
</gene>
<sequence>MNYSDTMNQGKRLSTEEYINSLDCDGTKRVFSEWFSSIPKMVRNINKMYNKNMDIPNVFIKIEDTPNASTLFGSITITTAMMDFIKKIESTNLSLLFPSTTLPDAFCDRIIIDSSFYWFMYHELFHLAFEHAELIDKQDDRRLASLACEYDADLCSIAMVYRQLEAGVGKILNLNKPQLCQVVMYGVYWFIRTIQDLGKETDHPSIERRLCFLIDKIARLNISGTEADYSLVEEDSRKAINDMVVLIRAIEEKVVSPGLISKAKGDALEAILKVTIEQRKGCETTKEWLRLFSDSETKYRKK</sequence>
<evidence type="ECO:0000313" key="2">
    <source>
        <dbReference type="Proteomes" id="UP000029843"/>
    </source>
</evidence>